<name>A0A9P5PIX0_9AGAR</name>
<reference evidence="2" key="1">
    <citation type="submission" date="2020-11" db="EMBL/GenBank/DDBJ databases">
        <authorList>
            <consortium name="DOE Joint Genome Institute"/>
            <person name="Ahrendt S."/>
            <person name="Riley R."/>
            <person name="Andreopoulos W."/>
            <person name="Labutti K."/>
            <person name="Pangilinan J."/>
            <person name="Ruiz-Duenas F.J."/>
            <person name="Barrasa J.M."/>
            <person name="Sanchez-Garcia M."/>
            <person name="Camarero S."/>
            <person name="Miyauchi S."/>
            <person name="Serrano A."/>
            <person name="Linde D."/>
            <person name="Babiker R."/>
            <person name="Drula E."/>
            <person name="Ayuso-Fernandez I."/>
            <person name="Pacheco R."/>
            <person name="Padilla G."/>
            <person name="Ferreira P."/>
            <person name="Barriuso J."/>
            <person name="Kellner H."/>
            <person name="Castanera R."/>
            <person name="Alfaro M."/>
            <person name="Ramirez L."/>
            <person name="Pisabarro A.G."/>
            <person name="Kuo A."/>
            <person name="Tritt A."/>
            <person name="Lipzen A."/>
            <person name="He G."/>
            <person name="Yan M."/>
            <person name="Ng V."/>
            <person name="Cullen D."/>
            <person name="Martin F."/>
            <person name="Rosso M.-N."/>
            <person name="Henrissat B."/>
            <person name="Hibbett D."/>
            <person name="Martinez A.T."/>
            <person name="Grigoriev I.V."/>
        </authorList>
    </citation>
    <scope>NUCLEOTIDE SEQUENCE</scope>
    <source>
        <strain evidence="2">AH 40177</strain>
    </source>
</reference>
<evidence type="ECO:0000313" key="2">
    <source>
        <dbReference type="EMBL" id="KAF9066291.1"/>
    </source>
</evidence>
<proteinExistence type="predicted"/>
<dbReference type="AlphaFoldDB" id="A0A9P5PIX0"/>
<evidence type="ECO:0000313" key="3">
    <source>
        <dbReference type="Proteomes" id="UP000772434"/>
    </source>
</evidence>
<feature type="region of interest" description="Disordered" evidence="1">
    <location>
        <begin position="85"/>
        <end position="106"/>
    </location>
</feature>
<protein>
    <submittedName>
        <fullName evidence="2">Uncharacterized protein</fullName>
    </submittedName>
</protein>
<evidence type="ECO:0000256" key="1">
    <source>
        <dbReference type="SAM" id="MobiDB-lite"/>
    </source>
</evidence>
<dbReference type="Proteomes" id="UP000772434">
    <property type="component" value="Unassembled WGS sequence"/>
</dbReference>
<comment type="caution">
    <text evidence="2">The sequence shown here is derived from an EMBL/GenBank/DDBJ whole genome shotgun (WGS) entry which is preliminary data.</text>
</comment>
<organism evidence="2 3">
    <name type="scientific">Rhodocollybia butyracea</name>
    <dbReference type="NCBI Taxonomy" id="206335"/>
    <lineage>
        <taxon>Eukaryota</taxon>
        <taxon>Fungi</taxon>
        <taxon>Dikarya</taxon>
        <taxon>Basidiomycota</taxon>
        <taxon>Agaricomycotina</taxon>
        <taxon>Agaricomycetes</taxon>
        <taxon>Agaricomycetidae</taxon>
        <taxon>Agaricales</taxon>
        <taxon>Marasmiineae</taxon>
        <taxon>Omphalotaceae</taxon>
        <taxon>Rhodocollybia</taxon>
    </lineage>
</organism>
<gene>
    <name evidence="2" type="ORF">BDP27DRAFT_1023726</name>
</gene>
<dbReference type="EMBL" id="JADNRY010000089">
    <property type="protein sequence ID" value="KAF9066291.1"/>
    <property type="molecule type" value="Genomic_DNA"/>
</dbReference>
<sequence>MRCKSMSIAWNMHVEVSQLNNVDTEALKIRAKYELYSDTGRLRRVPIHVFFHQHLGATTCNNPPFLSVHCRGRLRVKRLLRSVTFSPNPTRSPRGPAACGDAPSESKFSPNLTRLLRGLTTHRAPLAEGFFSFPSSHPLACGALFKREGDQNDKV</sequence>
<accession>A0A9P5PIX0</accession>
<keyword evidence="3" id="KW-1185">Reference proteome</keyword>